<dbReference type="RefSeq" id="XP_062878581.1">
    <property type="nucleotide sequence ID" value="XM_063022511.1"/>
</dbReference>
<dbReference type="InterPro" id="IPR000504">
    <property type="entry name" value="RRM_dom"/>
</dbReference>
<evidence type="ECO:0000256" key="1">
    <source>
        <dbReference type="ARBA" id="ARBA00004604"/>
    </source>
</evidence>
<keyword evidence="3" id="KW-0539">Nucleus</keyword>
<evidence type="ECO:0000313" key="8">
    <source>
        <dbReference type="Proteomes" id="UP001338582"/>
    </source>
</evidence>
<evidence type="ECO:0000259" key="6">
    <source>
        <dbReference type="PROSITE" id="PS50102"/>
    </source>
</evidence>
<name>A0AAX4HCH8_9ASCO</name>
<keyword evidence="2 4" id="KW-0694">RNA-binding</keyword>
<evidence type="ECO:0000256" key="5">
    <source>
        <dbReference type="SAM" id="MobiDB-lite"/>
    </source>
</evidence>
<sequence>MPIAITLHPSTPPLKMARTPQKKTKTKATKAAKPAAATEAEEQNTSTPTPTKVSENELVSGSDVDFSSEDEIEIDGITENVASSTKAAGHIVNLSKDRAQDSQNVSQKSRGTLYVGSLPKMFQQYELKKYFSQFGDITRVRLSRNKKTGRSRCYGFVEFKDPSSAEIAAETMNNYLISGTNLKVQVLKDHADNLFSSKMKSSFGEFDWRSKESNEYNAPKPLEVWKQLQQEYEQKKTAKFEELKLAGFEYALEA</sequence>
<reference evidence="7 8" key="1">
    <citation type="submission" date="2023-10" db="EMBL/GenBank/DDBJ databases">
        <title>Draft Genome Sequence of Candida saopaulonensis from a very Premature Infant with Sepsis.</title>
        <authorList>
            <person name="Ning Y."/>
            <person name="Dai R."/>
            <person name="Xiao M."/>
            <person name="Xu Y."/>
            <person name="Yan Q."/>
            <person name="Zhang L."/>
        </authorList>
    </citation>
    <scope>NUCLEOTIDE SEQUENCE [LARGE SCALE GENOMIC DNA]</scope>
    <source>
        <strain evidence="7 8">19XY460</strain>
    </source>
</reference>
<feature type="compositionally biased region" description="Basic residues" evidence="5">
    <location>
        <begin position="20"/>
        <end position="30"/>
    </location>
</feature>
<dbReference type="GeneID" id="88174611"/>
<dbReference type="AlphaFoldDB" id="A0AAX4HCH8"/>
<protein>
    <recommendedName>
        <fullName evidence="6">RRM domain-containing protein</fullName>
    </recommendedName>
</protein>
<comment type="subcellular location">
    <subcellularLocation>
        <location evidence="1">Nucleus</location>
        <location evidence="1">Nucleolus</location>
    </subcellularLocation>
</comment>
<dbReference type="InterPro" id="IPR012677">
    <property type="entry name" value="Nucleotide-bd_a/b_plait_sf"/>
</dbReference>
<feature type="region of interest" description="Disordered" evidence="5">
    <location>
        <begin position="1"/>
        <end position="65"/>
    </location>
</feature>
<accession>A0AAX4HCH8</accession>
<evidence type="ECO:0000256" key="3">
    <source>
        <dbReference type="ARBA" id="ARBA00023242"/>
    </source>
</evidence>
<evidence type="ECO:0000256" key="2">
    <source>
        <dbReference type="ARBA" id="ARBA00022884"/>
    </source>
</evidence>
<dbReference type="Gene3D" id="3.30.70.330">
    <property type="match status" value="1"/>
</dbReference>
<dbReference type="SMART" id="SM00360">
    <property type="entry name" value="RRM"/>
    <property type="match status" value="1"/>
</dbReference>
<dbReference type="PANTHER" id="PTHR46754">
    <property type="entry name" value="MKI67 FHA DOMAIN-INTERACTING NUCLEOLAR PHOSPHOPROTEIN"/>
    <property type="match status" value="1"/>
</dbReference>
<dbReference type="EMBL" id="CP138897">
    <property type="protein sequence ID" value="WPK26200.1"/>
    <property type="molecule type" value="Genomic_DNA"/>
</dbReference>
<evidence type="ECO:0000256" key="4">
    <source>
        <dbReference type="PROSITE-ProRule" id="PRU00176"/>
    </source>
</evidence>
<dbReference type="CDD" id="cd12307">
    <property type="entry name" value="RRM_NIFK_like"/>
    <property type="match status" value="1"/>
</dbReference>
<gene>
    <name evidence="7" type="ORF">PUMCH_003548</name>
</gene>
<keyword evidence="8" id="KW-1185">Reference proteome</keyword>
<feature type="compositionally biased region" description="Polar residues" evidence="5">
    <location>
        <begin position="44"/>
        <end position="59"/>
    </location>
</feature>
<evidence type="ECO:0000313" key="7">
    <source>
        <dbReference type="EMBL" id="WPK26200.1"/>
    </source>
</evidence>
<dbReference type="GO" id="GO:0003723">
    <property type="term" value="F:RNA binding"/>
    <property type="evidence" value="ECO:0007669"/>
    <property type="project" value="UniProtKB-UniRule"/>
</dbReference>
<dbReference type="PROSITE" id="PS50102">
    <property type="entry name" value="RRM"/>
    <property type="match status" value="1"/>
</dbReference>
<dbReference type="Proteomes" id="UP001338582">
    <property type="component" value="Chromosome 4"/>
</dbReference>
<dbReference type="InterPro" id="IPR035979">
    <property type="entry name" value="RBD_domain_sf"/>
</dbReference>
<dbReference type="SUPFAM" id="SSF54928">
    <property type="entry name" value="RNA-binding domain, RBD"/>
    <property type="match status" value="1"/>
</dbReference>
<proteinExistence type="predicted"/>
<feature type="domain" description="RRM" evidence="6">
    <location>
        <begin position="111"/>
        <end position="189"/>
    </location>
</feature>
<organism evidence="7 8">
    <name type="scientific">Australozyma saopauloensis</name>
    <dbReference type="NCBI Taxonomy" id="291208"/>
    <lineage>
        <taxon>Eukaryota</taxon>
        <taxon>Fungi</taxon>
        <taxon>Dikarya</taxon>
        <taxon>Ascomycota</taxon>
        <taxon>Saccharomycotina</taxon>
        <taxon>Pichiomycetes</taxon>
        <taxon>Metschnikowiaceae</taxon>
        <taxon>Australozyma</taxon>
    </lineage>
</organism>
<dbReference type="Pfam" id="PF00076">
    <property type="entry name" value="RRM_1"/>
    <property type="match status" value="1"/>
</dbReference>
<dbReference type="KEGG" id="asau:88174611"/>
<dbReference type="GO" id="GO:0005730">
    <property type="term" value="C:nucleolus"/>
    <property type="evidence" value="ECO:0007669"/>
    <property type="project" value="UniProtKB-SubCell"/>
</dbReference>